<dbReference type="Proteomes" id="UP000291469">
    <property type="component" value="Chromosome"/>
</dbReference>
<keyword evidence="3" id="KW-1185">Reference proteome</keyword>
<evidence type="ECO:0000313" key="2">
    <source>
        <dbReference type="EMBL" id="QBI18327.1"/>
    </source>
</evidence>
<evidence type="ECO:0000313" key="3">
    <source>
        <dbReference type="Proteomes" id="UP000291469"/>
    </source>
</evidence>
<reference evidence="2 3" key="1">
    <citation type="submission" date="2019-01" db="EMBL/GenBank/DDBJ databases">
        <title>Egibacter rhizosphaerae EGI 80759T.</title>
        <authorList>
            <person name="Chen D.-D."/>
            <person name="Tian Y."/>
            <person name="Jiao J.-Y."/>
            <person name="Zhang X.-T."/>
            <person name="Zhang Y.-G."/>
            <person name="Zhang Y."/>
            <person name="Xiao M."/>
            <person name="Shu W.-S."/>
            <person name="Li W.-J."/>
        </authorList>
    </citation>
    <scope>NUCLEOTIDE SEQUENCE [LARGE SCALE GENOMIC DNA]</scope>
    <source>
        <strain evidence="2 3">EGI 80759</strain>
    </source>
</reference>
<dbReference type="EMBL" id="CP036402">
    <property type="protein sequence ID" value="QBI18327.1"/>
    <property type="molecule type" value="Genomic_DNA"/>
</dbReference>
<organism evidence="2 3">
    <name type="scientific">Egibacter rhizosphaerae</name>
    <dbReference type="NCBI Taxonomy" id="1670831"/>
    <lineage>
        <taxon>Bacteria</taxon>
        <taxon>Bacillati</taxon>
        <taxon>Actinomycetota</taxon>
        <taxon>Nitriliruptoria</taxon>
        <taxon>Egibacterales</taxon>
        <taxon>Egibacteraceae</taxon>
        <taxon>Egibacter</taxon>
    </lineage>
</organism>
<evidence type="ECO:0000256" key="1">
    <source>
        <dbReference type="SAM" id="Phobius"/>
    </source>
</evidence>
<feature type="transmembrane region" description="Helical" evidence="1">
    <location>
        <begin position="48"/>
        <end position="65"/>
    </location>
</feature>
<protein>
    <submittedName>
        <fullName evidence="2">Uncharacterized protein</fullName>
    </submittedName>
</protein>
<sequence length="76" mass="8758">MSHAPATGRAARRAPRLAPDERLAGYITRRGRFARKDPSKGRKLPGRWKWLGALLWVAWLAYPFWQGWRERAADDG</sequence>
<keyword evidence="1" id="KW-0812">Transmembrane</keyword>
<dbReference type="KEGG" id="erz:ER308_01235"/>
<gene>
    <name evidence="2" type="ORF">ER308_01235</name>
</gene>
<proteinExistence type="predicted"/>
<name>A0A411YAX2_9ACTN</name>
<dbReference type="AlphaFoldDB" id="A0A411YAX2"/>
<keyword evidence="1" id="KW-1133">Transmembrane helix</keyword>
<dbReference type="RefSeq" id="WP_131153325.1">
    <property type="nucleotide sequence ID" value="NZ_CP036402.1"/>
</dbReference>
<keyword evidence="1" id="KW-0472">Membrane</keyword>
<accession>A0A411YAX2</accession>